<evidence type="ECO:0000256" key="1">
    <source>
        <dbReference type="ARBA" id="ARBA00008954"/>
    </source>
</evidence>
<evidence type="ECO:0000313" key="4">
    <source>
        <dbReference type="Proteomes" id="UP000054498"/>
    </source>
</evidence>
<dbReference type="GO" id="GO:0005739">
    <property type="term" value="C:mitochondrion"/>
    <property type="evidence" value="ECO:0007669"/>
    <property type="project" value="TreeGrafter"/>
</dbReference>
<feature type="compositionally biased region" description="Low complexity" evidence="2">
    <location>
        <begin position="188"/>
        <end position="219"/>
    </location>
</feature>
<feature type="region of interest" description="Disordered" evidence="2">
    <location>
        <begin position="188"/>
        <end position="225"/>
    </location>
</feature>
<sequence length="225" mass="22619">MGRDRALYPEVIGDVRGRGLFIGIDIVTDAASKAYAPAMARWLKESAKERFKVLLSTDGPFDQVIKIKPPMVFSEPNADALAAALGALLSEHAASPELCALVAAEEARLYAERTAPLLALYEENAARILALGGGAAATGAGGADGCESPVSTAGATAGSAGAVSSAAAAQLVGKRKSLLRRVLSWASARSSESSASDWEPEGSAAAPASAAAAGKGPAATVAVRA</sequence>
<organism evidence="3 4">
    <name type="scientific">Monoraphidium neglectum</name>
    <dbReference type="NCBI Taxonomy" id="145388"/>
    <lineage>
        <taxon>Eukaryota</taxon>
        <taxon>Viridiplantae</taxon>
        <taxon>Chlorophyta</taxon>
        <taxon>core chlorophytes</taxon>
        <taxon>Chlorophyceae</taxon>
        <taxon>CS clade</taxon>
        <taxon>Sphaeropleales</taxon>
        <taxon>Selenastraceae</taxon>
        <taxon>Monoraphidium</taxon>
    </lineage>
</organism>
<dbReference type="SUPFAM" id="SSF53383">
    <property type="entry name" value="PLP-dependent transferases"/>
    <property type="match status" value="1"/>
</dbReference>
<dbReference type="PANTHER" id="PTHR45688:SF13">
    <property type="entry name" value="ALANINE--GLYOXYLATE AMINOTRANSFERASE 2-LIKE"/>
    <property type="match status" value="1"/>
</dbReference>
<dbReference type="KEGG" id="mng:MNEG_14755"/>
<protein>
    <submittedName>
        <fullName evidence="3">Alanine--glyoxylate aminotransferase 2-like protein</fullName>
        <ecNumber evidence="3">2.6.1.19</ecNumber>
    </submittedName>
</protein>
<reference evidence="3 4" key="1">
    <citation type="journal article" date="2013" name="BMC Genomics">
        <title>Reconstruction of the lipid metabolism for the microalga Monoraphidium neglectum from its genome sequence reveals characteristics suitable for biofuel production.</title>
        <authorList>
            <person name="Bogen C."/>
            <person name="Al-Dilaimi A."/>
            <person name="Albersmeier A."/>
            <person name="Wichmann J."/>
            <person name="Grundmann M."/>
            <person name="Rupp O."/>
            <person name="Lauersen K.J."/>
            <person name="Blifernez-Klassen O."/>
            <person name="Kalinowski J."/>
            <person name="Goesmann A."/>
            <person name="Mussgnug J.H."/>
            <person name="Kruse O."/>
        </authorList>
    </citation>
    <scope>NUCLEOTIDE SEQUENCE [LARGE SCALE GENOMIC DNA]</scope>
    <source>
        <strain evidence="3 4">SAG 48.87</strain>
    </source>
</reference>
<dbReference type="Gene3D" id="3.90.1150.10">
    <property type="entry name" value="Aspartate Aminotransferase, domain 1"/>
    <property type="match status" value="1"/>
</dbReference>
<dbReference type="GeneID" id="25732348"/>
<dbReference type="Proteomes" id="UP000054498">
    <property type="component" value="Unassembled WGS sequence"/>
</dbReference>
<proteinExistence type="inferred from homology"/>
<dbReference type="RefSeq" id="XP_013892227.1">
    <property type="nucleotide sequence ID" value="XM_014036773.1"/>
</dbReference>
<accession>A0A0D2IZE3</accession>
<dbReference type="InterPro" id="IPR015424">
    <property type="entry name" value="PyrdxlP-dep_Trfase"/>
</dbReference>
<dbReference type="AlphaFoldDB" id="A0A0D2IZE3"/>
<gene>
    <name evidence="3" type="ORF">MNEG_14755</name>
</gene>
<dbReference type="EMBL" id="KK104958">
    <property type="protein sequence ID" value="KIY93207.1"/>
    <property type="molecule type" value="Genomic_DNA"/>
</dbReference>
<evidence type="ECO:0000313" key="3">
    <source>
        <dbReference type="EMBL" id="KIY93207.1"/>
    </source>
</evidence>
<evidence type="ECO:0000256" key="2">
    <source>
        <dbReference type="SAM" id="MobiDB-lite"/>
    </source>
</evidence>
<dbReference type="STRING" id="145388.A0A0D2IZE3"/>
<dbReference type="EC" id="2.6.1.19" evidence="3"/>
<name>A0A0D2IZE3_9CHLO</name>
<dbReference type="InterPro" id="IPR015422">
    <property type="entry name" value="PyrdxlP-dep_Trfase_small"/>
</dbReference>
<dbReference type="GO" id="GO:0034386">
    <property type="term" value="F:4-aminobutyrate:2-oxoglutarate transaminase activity"/>
    <property type="evidence" value="ECO:0007669"/>
    <property type="project" value="UniProtKB-EC"/>
</dbReference>
<dbReference type="OrthoDB" id="10261433at2759"/>
<keyword evidence="4" id="KW-1185">Reference proteome</keyword>
<keyword evidence="3" id="KW-0808">Transferase</keyword>
<keyword evidence="3" id="KW-0032">Aminotransferase</keyword>
<dbReference type="PANTHER" id="PTHR45688">
    <property type="match status" value="1"/>
</dbReference>
<comment type="similarity">
    <text evidence="1">Belongs to the class-III pyridoxal-phosphate-dependent aminotransferase family.</text>
</comment>